<reference evidence="2 3" key="1">
    <citation type="journal article" date="2013" name="Proc. Natl. Acad. Sci. U.S.A.">
        <title>Fine-scale variation in meiotic recombination in Mimulus inferred from population shotgun sequencing.</title>
        <authorList>
            <person name="Hellsten U."/>
            <person name="Wright K.M."/>
            <person name="Jenkins J."/>
            <person name="Shu S."/>
            <person name="Yuan Y."/>
            <person name="Wessler S.R."/>
            <person name="Schmutz J."/>
            <person name="Willis J.H."/>
            <person name="Rokhsar D.S."/>
        </authorList>
    </citation>
    <scope>NUCLEOTIDE SEQUENCE [LARGE SCALE GENOMIC DNA]</scope>
    <source>
        <strain evidence="3">cv. DUN x IM62</strain>
    </source>
</reference>
<dbReference type="EMBL" id="KI630592">
    <property type="protein sequence ID" value="EYU36273.1"/>
    <property type="molecule type" value="Genomic_DNA"/>
</dbReference>
<evidence type="ECO:0000256" key="1">
    <source>
        <dbReference type="SAM" id="Phobius"/>
    </source>
</evidence>
<evidence type="ECO:0000313" key="3">
    <source>
        <dbReference type="Proteomes" id="UP000030748"/>
    </source>
</evidence>
<feature type="transmembrane region" description="Helical" evidence="1">
    <location>
        <begin position="120"/>
        <end position="151"/>
    </location>
</feature>
<dbReference type="OrthoDB" id="1912077at2759"/>
<dbReference type="AlphaFoldDB" id="A0A022R954"/>
<dbReference type="STRING" id="4155.A0A022R954"/>
<dbReference type="KEGG" id="egt:105959193"/>
<dbReference type="PANTHER" id="PTHR31721:SF3">
    <property type="entry name" value="EXPRESSED PROTEIN"/>
    <property type="match status" value="1"/>
</dbReference>
<dbReference type="Pfam" id="PF03350">
    <property type="entry name" value="UPF0114"/>
    <property type="match status" value="1"/>
</dbReference>
<name>A0A022R954_ERYGU</name>
<evidence type="ECO:0000313" key="2">
    <source>
        <dbReference type="EMBL" id="EYU36273.1"/>
    </source>
</evidence>
<dbReference type="Proteomes" id="UP000030748">
    <property type="component" value="Unassembled WGS sequence"/>
</dbReference>
<dbReference type="eggNOG" id="ENOG502QV14">
    <property type="taxonomic scope" value="Eukaryota"/>
</dbReference>
<dbReference type="OMA" id="QMPQKLH"/>
<feature type="transmembrane region" description="Helical" evidence="1">
    <location>
        <begin position="171"/>
        <end position="199"/>
    </location>
</feature>
<dbReference type="PhylomeDB" id="A0A022R954"/>
<organism evidence="2 3">
    <name type="scientific">Erythranthe guttata</name>
    <name type="common">Yellow monkey flower</name>
    <name type="synonym">Mimulus guttatus</name>
    <dbReference type="NCBI Taxonomy" id="4155"/>
    <lineage>
        <taxon>Eukaryota</taxon>
        <taxon>Viridiplantae</taxon>
        <taxon>Streptophyta</taxon>
        <taxon>Embryophyta</taxon>
        <taxon>Tracheophyta</taxon>
        <taxon>Spermatophyta</taxon>
        <taxon>Magnoliopsida</taxon>
        <taxon>eudicotyledons</taxon>
        <taxon>Gunneridae</taxon>
        <taxon>Pentapetalae</taxon>
        <taxon>asterids</taxon>
        <taxon>lamiids</taxon>
        <taxon>Lamiales</taxon>
        <taxon>Phrymaceae</taxon>
        <taxon>Erythranthe</taxon>
    </lineage>
</organism>
<keyword evidence="1" id="KW-0812">Transmembrane</keyword>
<proteinExistence type="predicted"/>
<keyword evidence="3" id="KW-1185">Reference proteome</keyword>
<accession>A0A022R954</accession>
<keyword evidence="1" id="KW-1133">Transmembrane helix</keyword>
<gene>
    <name evidence="2" type="ORF">MIMGU_mgv1a010923mg</name>
</gene>
<dbReference type="InterPro" id="IPR005134">
    <property type="entry name" value="UPF0114"/>
</dbReference>
<protein>
    <submittedName>
        <fullName evidence="2">Uncharacterized protein</fullName>
    </submittedName>
</protein>
<dbReference type="PANTHER" id="PTHR31721">
    <property type="entry name" value="OS06G0710300 PROTEIN"/>
    <property type="match status" value="1"/>
</dbReference>
<dbReference type="GO" id="GO:0009941">
    <property type="term" value="C:chloroplast envelope"/>
    <property type="evidence" value="ECO:0000318"/>
    <property type="project" value="GO_Central"/>
</dbReference>
<sequence>MAATRLLRMSKPIGLIGVTNEAVSLMVSRPRSLMCLNKVGLSSENPPAGGGGERKPVAAKAAGRASSSCLLVSEPKTDKGIIDLNLILSYVASVMSRWMKFVTKRRVYRRFHLQMFVEKAIVDCRFLTLLGVAGSLLGSVLCFVEGCFLIMESYFQYFHSISQMLDQGHVVILLLEALDMFLMGTAMLTFGMALHVMFVGQENRKGKGSNHSNSTSSMNYNLDKLSSWIGMESAVQAKSKIGHAVIMILQVQVLEKFKSIPVTNGVDLAYMAGAVFLSAASVFLLSRIAVSHAVTEI</sequence>
<keyword evidence="1" id="KW-0472">Membrane</keyword>
<feature type="transmembrane region" description="Helical" evidence="1">
    <location>
        <begin position="268"/>
        <end position="290"/>
    </location>
</feature>